<dbReference type="Pfam" id="PF10114">
    <property type="entry name" value="PocR"/>
    <property type="match status" value="1"/>
</dbReference>
<comment type="caution">
    <text evidence="2">The sequence shown here is derived from an EMBL/GenBank/DDBJ whole genome shotgun (WGS) entry which is preliminary data.</text>
</comment>
<accession>A0AAE3M5E8</accession>
<name>A0AAE3M5E8_9BACT</name>
<protein>
    <submittedName>
        <fullName evidence="2">PocR ligand-binding domain-containing protein</fullName>
    </submittedName>
</protein>
<evidence type="ECO:0000313" key="2">
    <source>
        <dbReference type="EMBL" id="MCW3787484.1"/>
    </source>
</evidence>
<keyword evidence="3" id="KW-1185">Reference proteome</keyword>
<reference evidence="2" key="1">
    <citation type="submission" date="2022-10" db="EMBL/GenBank/DDBJ databases">
        <authorList>
            <person name="Yu W.X."/>
        </authorList>
    </citation>
    <scope>NUCLEOTIDE SEQUENCE</scope>
    <source>
        <strain evidence="2">AAT</strain>
    </source>
</reference>
<dbReference type="AlphaFoldDB" id="A0AAE3M5E8"/>
<feature type="domain" description="PocR" evidence="1">
    <location>
        <begin position="8"/>
        <end position="156"/>
    </location>
</feature>
<evidence type="ECO:0000313" key="3">
    <source>
        <dbReference type="Proteomes" id="UP001209229"/>
    </source>
</evidence>
<dbReference type="RefSeq" id="WP_301191049.1">
    <property type="nucleotide sequence ID" value="NZ_JAPDPJ010000030.1"/>
</dbReference>
<organism evidence="2 3">
    <name type="scientific">Plebeiibacterium sediminum</name>
    <dbReference type="NCBI Taxonomy" id="2992112"/>
    <lineage>
        <taxon>Bacteria</taxon>
        <taxon>Pseudomonadati</taxon>
        <taxon>Bacteroidota</taxon>
        <taxon>Bacteroidia</taxon>
        <taxon>Marinilabiliales</taxon>
        <taxon>Marinilabiliaceae</taxon>
        <taxon>Plebeiibacterium</taxon>
    </lineage>
</organism>
<dbReference type="EMBL" id="JAPDPJ010000030">
    <property type="protein sequence ID" value="MCW3787484.1"/>
    <property type="molecule type" value="Genomic_DNA"/>
</dbReference>
<dbReference type="InterPro" id="IPR018771">
    <property type="entry name" value="PocR_dom"/>
</dbReference>
<proteinExistence type="predicted"/>
<evidence type="ECO:0000259" key="1">
    <source>
        <dbReference type="Pfam" id="PF10114"/>
    </source>
</evidence>
<sequence length="157" mass="17850">MKYNLAQILDMQKVEELLKSYTKATGLVSALVDSKGIILSKSGWQQICTEFHRVHPQSAKNCKLSDTTLANRLNAGNKFNVYKCLNGLIDIAVPIIVDNQHLGNLFTGQFFFEEPDFLFFKKQAKKFGYNESEYLKSLSKVPILSESDIKNKLDFFS</sequence>
<dbReference type="Proteomes" id="UP001209229">
    <property type="component" value="Unassembled WGS sequence"/>
</dbReference>
<gene>
    <name evidence="2" type="ORF">OM075_13475</name>
</gene>